<sequence length="159" mass="16671">MSARRLTIGFLGLAGVAAAGPLHAQDLRLTPPEIAALAKGGAGAGTSGVAGIRTTTLYGDPTKAGPYTIEIRVPPHTRIAAHSHKDDRTAVVVSGTWFFGYGRRNEDPLVKELPPGSFYTEPAGVDHFAQTHDQPASVYIFGYGPTSTDYVVASDAPKP</sequence>
<dbReference type="InterPro" id="IPR011051">
    <property type="entry name" value="RmlC_Cupin_sf"/>
</dbReference>
<reference evidence="2 3" key="1">
    <citation type="submission" date="2018-04" db="EMBL/GenBank/DDBJ databases">
        <title>The genome sequence of Caulobacter sp. 736.</title>
        <authorList>
            <person name="Gao J."/>
            <person name="Sun J."/>
        </authorList>
    </citation>
    <scope>NUCLEOTIDE SEQUENCE [LARGE SCALE GENOMIC DNA]</scope>
    <source>
        <strain evidence="2 3">736</strain>
    </source>
</reference>
<dbReference type="Gene3D" id="2.60.120.10">
    <property type="entry name" value="Jelly Rolls"/>
    <property type="match status" value="1"/>
</dbReference>
<feature type="chain" id="PRO_5015781875" description="Cupin domain-containing protein" evidence="1">
    <location>
        <begin position="25"/>
        <end position="159"/>
    </location>
</feature>
<keyword evidence="1" id="KW-0732">Signal</keyword>
<name>A0A2T9JFZ6_9CAUL</name>
<dbReference type="RefSeq" id="WP_116567244.1">
    <property type="nucleotide sequence ID" value="NZ_QDKP01000035.1"/>
</dbReference>
<protein>
    <recommendedName>
        <fullName evidence="4">Cupin domain-containing protein</fullName>
    </recommendedName>
</protein>
<dbReference type="AlphaFoldDB" id="A0A2T9JFZ6"/>
<accession>A0A2T9JFZ6</accession>
<evidence type="ECO:0008006" key="4">
    <source>
        <dbReference type="Google" id="ProtNLM"/>
    </source>
</evidence>
<comment type="caution">
    <text evidence="2">The sequence shown here is derived from an EMBL/GenBank/DDBJ whole genome shotgun (WGS) entry which is preliminary data.</text>
</comment>
<feature type="signal peptide" evidence="1">
    <location>
        <begin position="1"/>
        <end position="24"/>
    </location>
</feature>
<organism evidence="2 3">
    <name type="scientific">Caulobacter radicis</name>
    <dbReference type="NCBI Taxonomy" id="2172650"/>
    <lineage>
        <taxon>Bacteria</taxon>
        <taxon>Pseudomonadati</taxon>
        <taxon>Pseudomonadota</taxon>
        <taxon>Alphaproteobacteria</taxon>
        <taxon>Caulobacterales</taxon>
        <taxon>Caulobacteraceae</taxon>
        <taxon>Caulobacter</taxon>
    </lineage>
</organism>
<evidence type="ECO:0000313" key="2">
    <source>
        <dbReference type="EMBL" id="PVM82624.1"/>
    </source>
</evidence>
<proteinExistence type="predicted"/>
<keyword evidence="3" id="KW-1185">Reference proteome</keyword>
<evidence type="ECO:0000256" key="1">
    <source>
        <dbReference type="SAM" id="SignalP"/>
    </source>
</evidence>
<evidence type="ECO:0000313" key="3">
    <source>
        <dbReference type="Proteomes" id="UP000244913"/>
    </source>
</evidence>
<gene>
    <name evidence="2" type="ORF">DDF65_11165</name>
</gene>
<dbReference type="SUPFAM" id="SSF51182">
    <property type="entry name" value="RmlC-like cupins"/>
    <property type="match status" value="1"/>
</dbReference>
<dbReference type="CDD" id="cd06989">
    <property type="entry name" value="cupin_DRT102"/>
    <property type="match status" value="1"/>
</dbReference>
<dbReference type="Proteomes" id="UP000244913">
    <property type="component" value="Unassembled WGS sequence"/>
</dbReference>
<dbReference type="EMBL" id="QDKP01000035">
    <property type="protein sequence ID" value="PVM82624.1"/>
    <property type="molecule type" value="Genomic_DNA"/>
</dbReference>
<dbReference type="InterPro" id="IPR014710">
    <property type="entry name" value="RmlC-like_jellyroll"/>
</dbReference>